<name>A0ABT5DAL4_9BACT</name>
<dbReference type="EMBL" id="JAQNDM010000002">
    <property type="protein sequence ID" value="MDC0710707.1"/>
    <property type="molecule type" value="Genomic_DNA"/>
</dbReference>
<organism evidence="7 8">
    <name type="scientific">Stigmatella ashevillensis</name>
    <dbReference type="NCBI Taxonomy" id="2995309"/>
    <lineage>
        <taxon>Bacteria</taxon>
        <taxon>Pseudomonadati</taxon>
        <taxon>Myxococcota</taxon>
        <taxon>Myxococcia</taxon>
        <taxon>Myxococcales</taxon>
        <taxon>Cystobacterineae</taxon>
        <taxon>Archangiaceae</taxon>
        <taxon>Stigmatella</taxon>
    </lineage>
</organism>
<evidence type="ECO:0000256" key="1">
    <source>
        <dbReference type="ARBA" id="ARBA00001966"/>
    </source>
</evidence>
<dbReference type="InterPro" id="IPR013785">
    <property type="entry name" value="Aldolase_TIM"/>
</dbReference>
<dbReference type="NCBIfam" id="TIGR04434">
    <property type="entry name" value="rSAM_Pput_1520"/>
    <property type="match status" value="1"/>
</dbReference>
<keyword evidence="8" id="KW-1185">Reference proteome</keyword>
<evidence type="ECO:0000256" key="3">
    <source>
        <dbReference type="ARBA" id="ARBA00022723"/>
    </source>
</evidence>
<dbReference type="PANTHER" id="PTHR43409:SF7">
    <property type="entry name" value="BLL1977 PROTEIN"/>
    <property type="match status" value="1"/>
</dbReference>
<dbReference type="InterPro" id="IPR051198">
    <property type="entry name" value="BchE-like"/>
</dbReference>
<sequence length="535" mass="58183">MTLRAVAVSAPDWIEGSKDSRALNSRDPASLFNACRYAALKTFDPSSSWSSSNWVGTRVERRSKVLLMYSLDDMPAFAGLLQREQPNLLLIGAMTLCLPGAVACAEVAKEILGDRVLVVLGGRHASESMYLERHHARTPDNVRHHPSSPLHLMASGRIPRVFDLVVAGDGEHLIAALGEAVAQAEQESGVSLPRAVLERLDPRTPGDWIAGTLEGETSRVLLSARSPIHYASLPSPVRMFGAAAAFSVFGGRITAHAFSDTGRGCVYDCAFCSERSSVTGGLQDPMNAAARLYRQLDEAVSVISEDHPARGASAFVEDSVILGGSPRLVDQLAERMEADPLDIAFGAQLTIDQILTRRAQLTRMARLGLRYVFVGIETLVPETIGGMSKDLGHKRASWLSRIHQAMELLRDQGIHCGCAILFGLGEPQERRLELLEVLRAMRGQYGMPEPISANWAVQHPLCGQDGGAGYDYTEWGTPPGPFLECFHRFGEASVRYPLPQVGAPLLHEVKEVTSLLDTLAMPPPSRASRLVEERL</sequence>
<evidence type="ECO:0000259" key="6">
    <source>
        <dbReference type="SMART" id="SM00729"/>
    </source>
</evidence>
<dbReference type="SFLD" id="SFLDG01082">
    <property type="entry name" value="B12-binding_domain_containing"/>
    <property type="match status" value="1"/>
</dbReference>
<dbReference type="Pfam" id="PF04055">
    <property type="entry name" value="Radical_SAM"/>
    <property type="match status" value="1"/>
</dbReference>
<feature type="domain" description="Elp3/MiaA/NifB-like radical SAM core" evidence="6">
    <location>
        <begin position="255"/>
        <end position="515"/>
    </location>
</feature>
<dbReference type="RefSeq" id="WP_272140402.1">
    <property type="nucleotide sequence ID" value="NZ_JAQNDM010000002.1"/>
</dbReference>
<dbReference type="InterPro" id="IPR006638">
    <property type="entry name" value="Elp3/MiaA/NifB-like_rSAM"/>
</dbReference>
<reference evidence="7 8" key="1">
    <citation type="submission" date="2022-11" db="EMBL/GenBank/DDBJ databases">
        <title>Minimal conservation of predation-associated metabolite biosynthetic gene clusters underscores biosynthetic potential of Myxococcota including descriptions for ten novel species: Archangium lansinium sp. nov., Myxococcus landrumus sp. nov., Nannocystis bai.</title>
        <authorList>
            <person name="Ahearne A."/>
            <person name="Stevens C."/>
            <person name="Dowd S."/>
        </authorList>
    </citation>
    <scope>NUCLEOTIDE SEQUENCE [LARGE SCALE GENOMIC DNA]</scope>
    <source>
        <strain evidence="7 8">NCWAL01</strain>
    </source>
</reference>
<dbReference type="SUPFAM" id="SSF102114">
    <property type="entry name" value="Radical SAM enzymes"/>
    <property type="match status" value="1"/>
</dbReference>
<proteinExistence type="predicted"/>
<keyword evidence="5" id="KW-0411">Iron-sulfur</keyword>
<dbReference type="PANTHER" id="PTHR43409">
    <property type="entry name" value="ANAEROBIC MAGNESIUM-PROTOPORPHYRIN IX MONOMETHYL ESTER CYCLASE-RELATED"/>
    <property type="match status" value="1"/>
</dbReference>
<keyword evidence="2" id="KW-0949">S-adenosyl-L-methionine</keyword>
<evidence type="ECO:0000256" key="5">
    <source>
        <dbReference type="ARBA" id="ARBA00023014"/>
    </source>
</evidence>
<dbReference type="Proteomes" id="UP001221838">
    <property type="component" value="Unassembled WGS sequence"/>
</dbReference>
<evidence type="ECO:0000313" key="7">
    <source>
        <dbReference type="EMBL" id="MDC0710707.1"/>
    </source>
</evidence>
<keyword evidence="3" id="KW-0479">Metal-binding</keyword>
<keyword evidence="4" id="KW-0408">Iron</keyword>
<comment type="cofactor">
    <cofactor evidence="1">
        <name>[4Fe-4S] cluster</name>
        <dbReference type="ChEBI" id="CHEBI:49883"/>
    </cofactor>
</comment>
<dbReference type="Gene3D" id="3.20.20.70">
    <property type="entry name" value="Aldolase class I"/>
    <property type="match status" value="1"/>
</dbReference>
<dbReference type="InterPro" id="IPR030973">
    <property type="entry name" value="CHP04434"/>
</dbReference>
<dbReference type="SFLD" id="SFLDS00029">
    <property type="entry name" value="Radical_SAM"/>
    <property type="match status" value="1"/>
</dbReference>
<comment type="caution">
    <text evidence="7">The sequence shown here is derived from an EMBL/GenBank/DDBJ whole genome shotgun (WGS) entry which is preliminary data.</text>
</comment>
<dbReference type="SMART" id="SM00729">
    <property type="entry name" value="Elp3"/>
    <property type="match status" value="1"/>
</dbReference>
<evidence type="ECO:0000256" key="4">
    <source>
        <dbReference type="ARBA" id="ARBA00023004"/>
    </source>
</evidence>
<gene>
    <name evidence="7" type="ORF">POL68_19680</name>
</gene>
<dbReference type="InterPro" id="IPR007197">
    <property type="entry name" value="rSAM"/>
</dbReference>
<protein>
    <submittedName>
        <fullName evidence="7">B12-binding domain/radical SAM domain-containing protein</fullName>
    </submittedName>
</protein>
<accession>A0ABT5DAL4</accession>
<evidence type="ECO:0000313" key="8">
    <source>
        <dbReference type="Proteomes" id="UP001221838"/>
    </source>
</evidence>
<evidence type="ECO:0000256" key="2">
    <source>
        <dbReference type="ARBA" id="ARBA00022691"/>
    </source>
</evidence>
<dbReference type="InterPro" id="IPR058240">
    <property type="entry name" value="rSAM_sf"/>
</dbReference>